<keyword evidence="7" id="KW-1185">Reference proteome</keyword>
<comment type="subcellular location">
    <subcellularLocation>
        <location evidence="1">Nucleus</location>
    </subcellularLocation>
</comment>
<evidence type="ECO:0000256" key="2">
    <source>
        <dbReference type="ARBA" id="ARBA00022723"/>
    </source>
</evidence>
<dbReference type="EMBL" id="KV454305">
    <property type="protein sequence ID" value="ODQ69187.1"/>
    <property type="molecule type" value="Genomic_DNA"/>
</dbReference>
<dbReference type="Gene3D" id="4.10.240.10">
    <property type="entry name" value="Zn(2)-C6 fungal-type DNA-binding domain"/>
    <property type="match status" value="1"/>
</dbReference>
<organism evidence="6 7">
    <name type="scientific">Lipomyces starkeyi NRRL Y-11557</name>
    <dbReference type="NCBI Taxonomy" id="675824"/>
    <lineage>
        <taxon>Eukaryota</taxon>
        <taxon>Fungi</taxon>
        <taxon>Dikarya</taxon>
        <taxon>Ascomycota</taxon>
        <taxon>Saccharomycotina</taxon>
        <taxon>Lipomycetes</taxon>
        <taxon>Lipomycetales</taxon>
        <taxon>Lipomycetaceae</taxon>
        <taxon>Lipomyces</taxon>
    </lineage>
</organism>
<feature type="domain" description="Zn(2)-C6 fungal-type" evidence="5">
    <location>
        <begin position="25"/>
        <end position="56"/>
    </location>
</feature>
<feature type="region of interest" description="Disordered" evidence="4">
    <location>
        <begin position="62"/>
        <end position="82"/>
    </location>
</feature>
<reference evidence="6 7" key="1">
    <citation type="journal article" date="2016" name="Proc. Natl. Acad. Sci. U.S.A.">
        <title>Comparative genomics of biotechnologically important yeasts.</title>
        <authorList>
            <person name="Riley R."/>
            <person name="Haridas S."/>
            <person name="Wolfe K.H."/>
            <person name="Lopes M.R."/>
            <person name="Hittinger C.T."/>
            <person name="Goeker M."/>
            <person name="Salamov A.A."/>
            <person name="Wisecaver J.H."/>
            <person name="Long T.M."/>
            <person name="Calvey C.H."/>
            <person name="Aerts A.L."/>
            <person name="Barry K.W."/>
            <person name="Choi C."/>
            <person name="Clum A."/>
            <person name="Coughlan A.Y."/>
            <person name="Deshpande S."/>
            <person name="Douglass A.P."/>
            <person name="Hanson S.J."/>
            <person name="Klenk H.-P."/>
            <person name="LaButti K.M."/>
            <person name="Lapidus A."/>
            <person name="Lindquist E.A."/>
            <person name="Lipzen A.M."/>
            <person name="Meier-Kolthoff J.P."/>
            <person name="Ohm R.A."/>
            <person name="Otillar R.P."/>
            <person name="Pangilinan J.L."/>
            <person name="Peng Y."/>
            <person name="Rokas A."/>
            <person name="Rosa C.A."/>
            <person name="Scheuner C."/>
            <person name="Sibirny A.A."/>
            <person name="Slot J.C."/>
            <person name="Stielow J.B."/>
            <person name="Sun H."/>
            <person name="Kurtzman C.P."/>
            <person name="Blackwell M."/>
            <person name="Grigoriev I.V."/>
            <person name="Jeffries T.W."/>
        </authorList>
    </citation>
    <scope>NUCLEOTIDE SEQUENCE [LARGE SCALE GENOMIC DNA]</scope>
    <source>
        <strain evidence="6 7">NRRL Y-11557</strain>
    </source>
</reference>
<dbReference type="Proteomes" id="UP000094385">
    <property type="component" value="Unassembled WGS sequence"/>
</dbReference>
<dbReference type="PROSITE" id="PS00463">
    <property type="entry name" value="ZN2_CY6_FUNGAL_1"/>
    <property type="match status" value="1"/>
</dbReference>
<dbReference type="InterPro" id="IPR050613">
    <property type="entry name" value="Sec_Metabolite_Reg"/>
</dbReference>
<evidence type="ECO:0000256" key="3">
    <source>
        <dbReference type="ARBA" id="ARBA00023242"/>
    </source>
</evidence>
<dbReference type="SMART" id="SM00066">
    <property type="entry name" value="GAL4"/>
    <property type="match status" value="1"/>
</dbReference>
<dbReference type="InterPro" id="IPR001138">
    <property type="entry name" value="Zn2Cys6_DnaBD"/>
</dbReference>
<dbReference type="InterPro" id="IPR007219">
    <property type="entry name" value="XnlR_reg_dom"/>
</dbReference>
<dbReference type="GO" id="GO:0005634">
    <property type="term" value="C:nucleus"/>
    <property type="evidence" value="ECO:0007669"/>
    <property type="project" value="UniProtKB-SubCell"/>
</dbReference>
<dbReference type="GO" id="GO:0006351">
    <property type="term" value="P:DNA-templated transcription"/>
    <property type="evidence" value="ECO:0007669"/>
    <property type="project" value="InterPro"/>
</dbReference>
<sequence>MSSASEEAQTGAHRLPRKRKRAIISCTECHRRKQKCDLLYPCCSCIKRGKQPLCYYEGDELEDLPRRNSSPHPDNTRETNTLSGMIHLNPLSEVQSEPSREQDHTLLISNLGYSATNSHNTLGIFRKIETCDSYSPISLGAAEISRNIQSGLNQKYKDLVRQLPSRNYIDILLQTFFYDVNWQYDVIDEITFQEQLEAWGNVSYSALRRGPYDLSADTRVFPALLFEVLAQALLYQPPAGDERLEPLKYAAEMTFHDLGIEFSEAGATILAMLGKRDVTMVTVQAGLLRASFLKSSGHVVEAWHALGSAVRDAQEIGLHTRKISLEQSSHSPETEVRALWDKEMRSRMWLVLHMWDLHMAVVLGRPIATDLRRDTFALPGDALERRKGIGPTRRTENDPPTPFAVILAGYHVAYQYLSKVHKMETDGARIEDYSTVHDVHAAILENVHLLPSWCHLEDPDLKFDKTPGCHWLPAAREGLSSLIYFVLLALHRPYIFSVAKSRTQALKAALMILRSQARLFQQSEPRHYMVFNLVYASFDAIVLIAAIYILYPSENGEYLEDSLRSIEWGTDRLGTMGKYNKMAKSAHGVVLALYNRLTHRLASPLATDQSASRRLSFPAPTPITIPFPRNDIFANSADISNSVPLDFNFTTFAPLHPIHDLFYQNLSSVPTINASGLAFQNEVATDSTADGWHFEGTYPDGSFWSLMNYFNH</sequence>
<keyword evidence="2" id="KW-0479">Metal-binding</keyword>
<dbReference type="CDD" id="cd12148">
    <property type="entry name" value="fungal_TF_MHR"/>
    <property type="match status" value="1"/>
</dbReference>
<evidence type="ECO:0000259" key="5">
    <source>
        <dbReference type="PROSITE" id="PS50048"/>
    </source>
</evidence>
<feature type="compositionally biased region" description="Polar residues" evidence="4">
    <location>
        <begin position="67"/>
        <end position="82"/>
    </location>
</feature>
<dbReference type="SUPFAM" id="SSF57701">
    <property type="entry name" value="Zn2/Cys6 DNA-binding domain"/>
    <property type="match status" value="1"/>
</dbReference>
<dbReference type="GO" id="GO:0008270">
    <property type="term" value="F:zinc ion binding"/>
    <property type="evidence" value="ECO:0007669"/>
    <property type="project" value="InterPro"/>
</dbReference>
<dbReference type="CDD" id="cd00067">
    <property type="entry name" value="GAL4"/>
    <property type="match status" value="1"/>
</dbReference>
<evidence type="ECO:0000256" key="4">
    <source>
        <dbReference type="SAM" id="MobiDB-lite"/>
    </source>
</evidence>
<dbReference type="SMART" id="SM00906">
    <property type="entry name" value="Fungal_trans"/>
    <property type="match status" value="1"/>
</dbReference>
<dbReference type="PANTHER" id="PTHR31001">
    <property type="entry name" value="UNCHARACTERIZED TRANSCRIPTIONAL REGULATORY PROTEIN"/>
    <property type="match status" value="1"/>
</dbReference>
<dbReference type="InterPro" id="IPR036864">
    <property type="entry name" value="Zn2-C6_fun-type_DNA-bd_sf"/>
</dbReference>
<evidence type="ECO:0000256" key="1">
    <source>
        <dbReference type="ARBA" id="ARBA00004123"/>
    </source>
</evidence>
<accession>A0A1E3PWI7</accession>
<dbReference type="PANTHER" id="PTHR31001:SF87">
    <property type="entry name" value="COL-21"/>
    <property type="match status" value="1"/>
</dbReference>
<evidence type="ECO:0000313" key="7">
    <source>
        <dbReference type="Proteomes" id="UP000094385"/>
    </source>
</evidence>
<dbReference type="GO" id="GO:0003677">
    <property type="term" value="F:DNA binding"/>
    <property type="evidence" value="ECO:0007669"/>
    <property type="project" value="InterPro"/>
</dbReference>
<proteinExistence type="predicted"/>
<dbReference type="PROSITE" id="PS50048">
    <property type="entry name" value="ZN2_CY6_FUNGAL_2"/>
    <property type="match status" value="1"/>
</dbReference>
<gene>
    <name evidence="6" type="ORF">LIPSTDRAFT_202232</name>
</gene>
<keyword evidence="3" id="KW-0539">Nucleus</keyword>
<protein>
    <recommendedName>
        <fullName evidence="5">Zn(2)-C6 fungal-type domain-containing protein</fullName>
    </recommendedName>
</protein>
<evidence type="ECO:0000313" key="6">
    <source>
        <dbReference type="EMBL" id="ODQ69187.1"/>
    </source>
</evidence>
<dbReference type="STRING" id="675824.A0A1E3PWI7"/>
<dbReference type="AlphaFoldDB" id="A0A1E3PWI7"/>
<name>A0A1E3PWI7_LIPST</name>
<dbReference type="OrthoDB" id="2406834at2759"/>
<dbReference type="GO" id="GO:0000981">
    <property type="term" value="F:DNA-binding transcription factor activity, RNA polymerase II-specific"/>
    <property type="evidence" value="ECO:0007669"/>
    <property type="project" value="InterPro"/>
</dbReference>
<dbReference type="Pfam" id="PF04082">
    <property type="entry name" value="Fungal_trans"/>
    <property type="match status" value="1"/>
</dbReference>